<dbReference type="InterPro" id="IPR008928">
    <property type="entry name" value="6-hairpin_glycosidase_sf"/>
</dbReference>
<dbReference type="GO" id="GO:0016798">
    <property type="term" value="F:hydrolase activity, acting on glycosyl bonds"/>
    <property type="evidence" value="ECO:0007669"/>
    <property type="project" value="UniProtKB-KW"/>
</dbReference>
<dbReference type="RefSeq" id="WP_254088831.1">
    <property type="nucleotide sequence ID" value="NZ_JAHESC010000003.1"/>
</dbReference>
<dbReference type="InterPro" id="IPR041371">
    <property type="entry name" value="GH92_N"/>
</dbReference>
<dbReference type="Pfam" id="PF17678">
    <property type="entry name" value="Glyco_hydro_92N"/>
    <property type="match status" value="1"/>
</dbReference>
<dbReference type="Gene3D" id="2.70.98.10">
    <property type="match status" value="1"/>
</dbReference>
<dbReference type="PROSITE" id="PS51257">
    <property type="entry name" value="PROKAR_LIPOPROTEIN"/>
    <property type="match status" value="1"/>
</dbReference>
<protein>
    <submittedName>
        <fullName evidence="6">GH92 family glycosyl hydrolase</fullName>
        <ecNumber evidence="6">3.2.1.-</ecNumber>
    </submittedName>
</protein>
<dbReference type="AlphaFoldDB" id="A0AAP2GFZ3"/>
<evidence type="ECO:0000313" key="7">
    <source>
        <dbReference type="Proteomes" id="UP001319180"/>
    </source>
</evidence>
<dbReference type="NCBIfam" id="TIGR01180">
    <property type="entry name" value="aman2_put"/>
    <property type="match status" value="1"/>
</dbReference>
<keyword evidence="3" id="KW-0106">Calcium</keyword>
<feature type="domain" description="Glycosyl hydrolase family 92 N-terminal" evidence="5">
    <location>
        <begin position="33"/>
        <end position="310"/>
    </location>
</feature>
<feature type="domain" description="Glycosyl hydrolase family 92" evidence="4">
    <location>
        <begin position="316"/>
        <end position="767"/>
    </location>
</feature>
<evidence type="ECO:0000256" key="1">
    <source>
        <dbReference type="ARBA" id="ARBA00001913"/>
    </source>
</evidence>
<evidence type="ECO:0000256" key="3">
    <source>
        <dbReference type="ARBA" id="ARBA00022837"/>
    </source>
</evidence>
<evidence type="ECO:0000256" key="2">
    <source>
        <dbReference type="ARBA" id="ARBA00011245"/>
    </source>
</evidence>
<keyword evidence="7" id="KW-1185">Reference proteome</keyword>
<comment type="subunit">
    <text evidence="2">Monomer.</text>
</comment>
<dbReference type="GO" id="GO:0005975">
    <property type="term" value="P:carbohydrate metabolic process"/>
    <property type="evidence" value="ECO:0007669"/>
    <property type="project" value="InterPro"/>
</dbReference>
<comment type="caution">
    <text evidence="6">The sequence shown here is derived from an EMBL/GenBank/DDBJ whole genome shotgun (WGS) entry which is preliminary data.</text>
</comment>
<dbReference type="InterPro" id="IPR012939">
    <property type="entry name" value="Glyco_hydro_92"/>
</dbReference>
<gene>
    <name evidence="6" type="ORF">KK078_03390</name>
</gene>
<dbReference type="InterPro" id="IPR005887">
    <property type="entry name" value="GH92_a_mannosidase_put"/>
</dbReference>
<evidence type="ECO:0000259" key="4">
    <source>
        <dbReference type="Pfam" id="PF07971"/>
    </source>
</evidence>
<keyword evidence="6" id="KW-0378">Hydrolase</keyword>
<comment type="cofactor">
    <cofactor evidence="1">
        <name>Ca(2+)</name>
        <dbReference type="ChEBI" id="CHEBI:29108"/>
    </cofactor>
</comment>
<keyword evidence="6" id="KW-0326">Glycosidase</keyword>
<dbReference type="SUPFAM" id="SSF48208">
    <property type="entry name" value="Six-hairpin glycosidases"/>
    <property type="match status" value="1"/>
</dbReference>
<dbReference type="EMBL" id="JAHESC010000003">
    <property type="protein sequence ID" value="MBT1685581.1"/>
    <property type="molecule type" value="Genomic_DNA"/>
</dbReference>
<dbReference type="PANTHER" id="PTHR12143:SF39">
    <property type="entry name" value="SECRETED PROTEIN"/>
    <property type="match status" value="1"/>
</dbReference>
<dbReference type="GO" id="GO:0030246">
    <property type="term" value="F:carbohydrate binding"/>
    <property type="evidence" value="ECO:0007669"/>
    <property type="project" value="InterPro"/>
</dbReference>
<dbReference type="GO" id="GO:0000224">
    <property type="term" value="F:peptide-N4-(N-acetyl-beta-glucosaminyl)asparagine amidase activity"/>
    <property type="evidence" value="ECO:0007669"/>
    <property type="project" value="TreeGrafter"/>
</dbReference>
<accession>A0AAP2GFZ3</accession>
<dbReference type="Gene3D" id="1.20.1050.60">
    <property type="entry name" value="alpha-1,2-mannosidase"/>
    <property type="match status" value="1"/>
</dbReference>
<organism evidence="6 7">
    <name type="scientific">Dawidia soli</name>
    <dbReference type="NCBI Taxonomy" id="2782352"/>
    <lineage>
        <taxon>Bacteria</taxon>
        <taxon>Pseudomonadati</taxon>
        <taxon>Bacteroidota</taxon>
        <taxon>Cytophagia</taxon>
        <taxon>Cytophagales</taxon>
        <taxon>Chryseotaleaceae</taxon>
        <taxon>Dawidia</taxon>
    </lineage>
</organism>
<dbReference type="PANTHER" id="PTHR12143">
    <property type="entry name" value="PEPTIDE N-GLYCANASE PNGASE -RELATED"/>
    <property type="match status" value="1"/>
</dbReference>
<dbReference type="GO" id="GO:0006516">
    <property type="term" value="P:glycoprotein catabolic process"/>
    <property type="evidence" value="ECO:0007669"/>
    <property type="project" value="TreeGrafter"/>
</dbReference>
<dbReference type="GO" id="GO:0005829">
    <property type="term" value="C:cytosol"/>
    <property type="evidence" value="ECO:0007669"/>
    <property type="project" value="TreeGrafter"/>
</dbReference>
<dbReference type="FunFam" id="3.30.2080.10:FF:000001">
    <property type="entry name" value="Alpha-1,2-mannosidase subfamily"/>
    <property type="match status" value="1"/>
</dbReference>
<name>A0AAP2GFZ3_9BACT</name>
<dbReference type="Gene3D" id="3.30.2080.10">
    <property type="entry name" value="GH92 mannosidase domain"/>
    <property type="match status" value="1"/>
</dbReference>
<evidence type="ECO:0000313" key="6">
    <source>
        <dbReference type="EMBL" id="MBT1685581.1"/>
    </source>
</evidence>
<evidence type="ECO:0000259" key="5">
    <source>
        <dbReference type="Pfam" id="PF17678"/>
    </source>
</evidence>
<dbReference type="InterPro" id="IPR050883">
    <property type="entry name" value="PNGase"/>
</dbReference>
<sequence>MGRIAQWCFVITLLTGCKSTSTPDTGGDLPAAYVRPFIGASTSTGKAGTYHGLGKTFPGATTPYGLVQVSPNTITGGDNGSGYSYEHTTIEGFAFTQMSGIGWYGDLGNFLVMPTTGPLKTSRGKEGGPNTGYRSHYAKDQEQASAGYYSTLLSDYNVRAEATAAPHSGMLRFTFPQHDQARIQIDLARRVGGTSVRQYVKVVDDHTIKGWMQCTPDGGGWGNGDGHANYTVYFYAQFNKPFRKFGVWSADIPDQWTRKREDVESDRYQQRVAEANVLDSATEAEGKHLGFFSEFPSTANEQVMLRAGISFVSMEGAQHNLESEITDWNFDAVRQRAVDVWNDALGKMTVSGGTDDEKSIFYTALYHTMIDPRAFADVDGSFTGGDGKVHQASGYTRRTIFSGWDVFRSQFPLQTIINPSLVNDMSNSLIALAHESNRDYLERWELLNAYSGCMIGNPAISVMADAYNKGILKVDDKALLDLAVKTSERFGNGDKGYFYQSLGISNTLEYAYTEWCTGVLASAMGKDSLAKVYLAKGQNYRNIFNDSVNWFRPRKEDGSWEAWPKEGRLKEWLGSIESNPYQQGWFVPQDIPGMVALMGGDARVKDDLVHFFEQAPKDFLWNLYYNHANEPVHHVPFLFNYVKAPWLTQKWTRQICGRAYQNSVEGLVGNEDVGQMSAWYVLAASGLYQVCPGKSQYDITSPVFDKVSIALDPKYYDGKQFTIVAENNSPTNVYIQRATLNGADYNKTFIDFADIVKGGELHLVMGDKPNEHFGADAR</sequence>
<dbReference type="Gene3D" id="1.20.1610.10">
    <property type="entry name" value="alpha-1,2-mannosidases domains"/>
    <property type="match status" value="1"/>
</dbReference>
<dbReference type="Pfam" id="PF07971">
    <property type="entry name" value="Glyco_hydro_92"/>
    <property type="match status" value="1"/>
</dbReference>
<dbReference type="Proteomes" id="UP001319180">
    <property type="component" value="Unassembled WGS sequence"/>
</dbReference>
<dbReference type="EC" id="3.2.1.-" evidence="6"/>
<reference evidence="6 7" key="1">
    <citation type="submission" date="2021-05" db="EMBL/GenBank/DDBJ databases">
        <title>A Polyphasic approach of four new species of the genus Ohtaekwangia: Ohtaekwangia histidinii sp. nov., Ohtaekwangia cretensis sp. nov., Ohtaekwangia indiensis sp. nov., Ohtaekwangia reichenbachii sp. nov. from diverse environment.</title>
        <authorList>
            <person name="Octaviana S."/>
        </authorList>
    </citation>
    <scope>NUCLEOTIDE SEQUENCE [LARGE SCALE GENOMIC DNA]</scope>
    <source>
        <strain evidence="6 7">PWU37</strain>
    </source>
</reference>
<proteinExistence type="predicted"/>
<dbReference type="InterPro" id="IPR014718">
    <property type="entry name" value="GH-type_carb-bd"/>
</dbReference>